<sequence>MEVSKMADAPDPATYSLQLPQLDTKLILASATRTCCPPGLRVKWVSTRRYRPHSQRATGCKRKYLHHTIPHGKTLDHNSGARGAPRLHIAALFPKVDLAQLYDMALVGESEDCLTCQHTGP</sequence>
<reference evidence="1" key="1">
    <citation type="submission" date="2022-03" db="EMBL/GenBank/DDBJ databases">
        <authorList>
            <person name="Alioto T."/>
            <person name="Alioto T."/>
            <person name="Gomez Garrido J."/>
        </authorList>
    </citation>
    <scope>NUCLEOTIDE SEQUENCE</scope>
</reference>
<evidence type="ECO:0000313" key="2">
    <source>
        <dbReference type="Proteomes" id="UP001295444"/>
    </source>
</evidence>
<name>A0AAD1SUC6_PELCU</name>
<organism evidence="1 2">
    <name type="scientific">Pelobates cultripes</name>
    <name type="common">Western spadefoot toad</name>
    <dbReference type="NCBI Taxonomy" id="61616"/>
    <lineage>
        <taxon>Eukaryota</taxon>
        <taxon>Metazoa</taxon>
        <taxon>Chordata</taxon>
        <taxon>Craniata</taxon>
        <taxon>Vertebrata</taxon>
        <taxon>Euteleostomi</taxon>
        <taxon>Amphibia</taxon>
        <taxon>Batrachia</taxon>
        <taxon>Anura</taxon>
        <taxon>Pelobatoidea</taxon>
        <taxon>Pelobatidae</taxon>
        <taxon>Pelobates</taxon>
    </lineage>
</organism>
<dbReference type="AlphaFoldDB" id="A0AAD1SUC6"/>
<dbReference type="Proteomes" id="UP001295444">
    <property type="component" value="Chromosome 08"/>
</dbReference>
<gene>
    <name evidence="1" type="ORF">PECUL_23A052709</name>
</gene>
<evidence type="ECO:0000313" key="1">
    <source>
        <dbReference type="EMBL" id="CAH2311797.1"/>
    </source>
</evidence>
<accession>A0AAD1SUC6</accession>
<proteinExistence type="predicted"/>
<protein>
    <submittedName>
        <fullName evidence="1">Uncharacterized protein</fullName>
    </submittedName>
</protein>
<keyword evidence="2" id="KW-1185">Reference proteome</keyword>
<dbReference type="EMBL" id="OW240919">
    <property type="protein sequence ID" value="CAH2311797.1"/>
    <property type="molecule type" value="Genomic_DNA"/>
</dbReference>